<dbReference type="InterPro" id="IPR009430">
    <property type="entry name" value="GvpL/GvpF"/>
</dbReference>
<keyword evidence="1" id="KW-0304">Gas vesicle</keyword>
<comment type="similarity">
    <text evidence="3">Belongs to the gas vesicle GvpF/GvpL family.</text>
</comment>
<protein>
    <submittedName>
        <fullName evidence="4">GvpL/GvpF family gas vesicle protein</fullName>
    </submittedName>
</protein>
<name>A0A7G9R7G6_9ACTN</name>
<evidence type="ECO:0000256" key="1">
    <source>
        <dbReference type="ARBA" id="ARBA00022987"/>
    </source>
</evidence>
<accession>A0A7G9R7G6</accession>
<dbReference type="EMBL" id="CP060713">
    <property type="protein sequence ID" value="QNN51541.1"/>
    <property type="molecule type" value="Genomic_DNA"/>
</dbReference>
<dbReference type="PANTHER" id="PTHR36852">
    <property type="entry name" value="PROTEIN GVPL 2"/>
    <property type="match status" value="1"/>
</dbReference>
<dbReference type="KEGG" id="nmes:H9L09_13245"/>
<dbReference type="RefSeq" id="WP_187577377.1">
    <property type="nucleotide sequence ID" value="NZ_CP060713.1"/>
</dbReference>
<evidence type="ECO:0000256" key="2">
    <source>
        <dbReference type="ARBA" id="ARBA00035108"/>
    </source>
</evidence>
<dbReference type="Pfam" id="PF06386">
    <property type="entry name" value="GvpL_GvpF"/>
    <property type="match status" value="1"/>
</dbReference>
<dbReference type="GO" id="GO:0031411">
    <property type="term" value="C:gas vesicle"/>
    <property type="evidence" value="ECO:0007669"/>
    <property type="project" value="UniProtKB-SubCell"/>
</dbReference>
<keyword evidence="5" id="KW-1185">Reference proteome</keyword>
<dbReference type="Proteomes" id="UP000515947">
    <property type="component" value="Chromosome"/>
</dbReference>
<gene>
    <name evidence="4" type="ORF">H9L09_13245</name>
</gene>
<proteinExistence type="inferred from homology"/>
<reference evidence="4 5" key="1">
    <citation type="submission" date="2020-08" db="EMBL/GenBank/DDBJ databases">
        <title>Genome sequence of Nocardioides mesophilus KACC 16243T.</title>
        <authorList>
            <person name="Hyun D.-W."/>
            <person name="Bae J.-W."/>
        </authorList>
    </citation>
    <scope>NUCLEOTIDE SEQUENCE [LARGE SCALE GENOMIC DNA]</scope>
    <source>
        <strain evidence="4 5">KACC 16243</strain>
    </source>
</reference>
<comment type="subcellular location">
    <subcellularLocation>
        <location evidence="2">Gas vesicle</location>
    </subcellularLocation>
</comment>
<dbReference type="PANTHER" id="PTHR36852:SF1">
    <property type="entry name" value="PROTEIN GVPL 2"/>
    <property type="match status" value="1"/>
</dbReference>
<sequence length="246" mass="26717">MPVHLYGVVAAGPSPPQGLVGLEGRPVRWIGDDHLKVAAGDVEEGARVRRAHLLAHAHVLERLAAQMSVVPVRFAMVLPDDATVRSEVLEARRAHLTELLQAFDGLVQLTVHADHVEEAALREVLARHPELVELRDAARASADPAVQVRLGEQVTQALEELQREDAGSLLDRVSPHARAVAVNDRRGGLEVLDAALLVDRRVQPRLDEAVATAREELAGRLSLRYVGPQPPYSFLEAVRDGGAVWG</sequence>
<dbReference type="AlphaFoldDB" id="A0A7G9R7G6"/>
<evidence type="ECO:0000313" key="4">
    <source>
        <dbReference type="EMBL" id="QNN51541.1"/>
    </source>
</evidence>
<organism evidence="4 5">
    <name type="scientific">Nocardioides mesophilus</name>
    <dbReference type="NCBI Taxonomy" id="433659"/>
    <lineage>
        <taxon>Bacteria</taxon>
        <taxon>Bacillati</taxon>
        <taxon>Actinomycetota</taxon>
        <taxon>Actinomycetes</taxon>
        <taxon>Propionibacteriales</taxon>
        <taxon>Nocardioidaceae</taxon>
        <taxon>Nocardioides</taxon>
    </lineage>
</organism>
<evidence type="ECO:0000256" key="3">
    <source>
        <dbReference type="ARBA" id="ARBA00035643"/>
    </source>
</evidence>
<evidence type="ECO:0000313" key="5">
    <source>
        <dbReference type="Proteomes" id="UP000515947"/>
    </source>
</evidence>
<dbReference type="GO" id="GO:0031412">
    <property type="term" value="P:gas vesicle organization"/>
    <property type="evidence" value="ECO:0007669"/>
    <property type="project" value="InterPro"/>
</dbReference>